<reference evidence="1" key="1">
    <citation type="submission" date="2020-03" db="EMBL/GenBank/DDBJ databases">
        <title>The deep terrestrial virosphere.</title>
        <authorList>
            <person name="Holmfeldt K."/>
            <person name="Nilsson E."/>
            <person name="Simone D."/>
            <person name="Lopez-Fernandez M."/>
            <person name="Wu X."/>
            <person name="de Brujin I."/>
            <person name="Lundin D."/>
            <person name="Andersson A."/>
            <person name="Bertilsson S."/>
            <person name="Dopson M."/>
        </authorList>
    </citation>
    <scope>NUCLEOTIDE SEQUENCE</scope>
    <source>
        <strain evidence="1">TM448A04212</strain>
    </source>
</reference>
<organism evidence="1">
    <name type="scientific">viral metagenome</name>
    <dbReference type="NCBI Taxonomy" id="1070528"/>
    <lineage>
        <taxon>unclassified sequences</taxon>
        <taxon>metagenomes</taxon>
        <taxon>organismal metagenomes</taxon>
    </lineage>
</organism>
<protein>
    <submittedName>
        <fullName evidence="1">Putative asparagine synthase</fullName>
    </submittedName>
</protein>
<accession>A0A6H2A2H0</accession>
<dbReference type="Gene3D" id="3.40.50.620">
    <property type="entry name" value="HUPs"/>
    <property type="match status" value="1"/>
</dbReference>
<dbReference type="SUPFAM" id="SSF52402">
    <property type="entry name" value="Adenine nucleotide alpha hydrolases-like"/>
    <property type="match status" value="1"/>
</dbReference>
<dbReference type="InterPro" id="IPR014729">
    <property type="entry name" value="Rossmann-like_a/b/a_fold"/>
</dbReference>
<sequence length="189" mass="22748">MVQLFGNKEIYCYNIACSTNHPDYIYSELAARYFNVDLIHWIPNQRKMKKRREDYPGDEIVREFYRWVYFDRKVYEIIACDGVDEFNCGYYAHMKNPTEETYYDFIRKLQKEQLIPLYKNSGKVRVFLPYISNEIILLWAQIPLSEKIDTTNRKKIICELSKRNNVPKEIIERHKYGFVDAMTIKGDII</sequence>
<evidence type="ECO:0000313" key="1">
    <source>
        <dbReference type="EMBL" id="QJA53929.1"/>
    </source>
</evidence>
<name>A0A6H2A2H0_9ZZZZ</name>
<proteinExistence type="predicted"/>
<gene>
    <name evidence="1" type="ORF">TM448A04212_0006</name>
</gene>
<dbReference type="AlphaFoldDB" id="A0A6H2A2H0"/>
<dbReference type="EMBL" id="MT144463">
    <property type="protein sequence ID" value="QJA53929.1"/>
    <property type="molecule type" value="Genomic_DNA"/>
</dbReference>